<sequence length="85" mass="9640">MALWPKCRGETRFRPLVGRNKKSLVPALVGCYAAIVQHLTTQRVSCPRCRVDQKSALCAQEHPRAYMRPWLLCWCCSGQACLSPH</sequence>
<accession>A0A8J5I618</accession>
<protein>
    <submittedName>
        <fullName evidence="1">Uncharacterized protein</fullName>
    </submittedName>
</protein>
<dbReference type="Proteomes" id="UP000709295">
    <property type="component" value="Unassembled WGS sequence"/>
</dbReference>
<name>A0A8J5I618_9STRA</name>
<comment type="caution">
    <text evidence="1">The sequence shown here is derived from an EMBL/GenBank/DDBJ whole genome shotgun (WGS) entry which is preliminary data.</text>
</comment>
<proteinExistence type="predicted"/>
<dbReference type="AlphaFoldDB" id="A0A8J5I618"/>
<gene>
    <name evidence="1" type="ORF">JG688_00015354</name>
</gene>
<keyword evidence="2" id="KW-1185">Reference proteome</keyword>
<dbReference type="EMBL" id="JAENGY010001639">
    <property type="protein sequence ID" value="KAG6947902.1"/>
    <property type="molecule type" value="Genomic_DNA"/>
</dbReference>
<evidence type="ECO:0000313" key="1">
    <source>
        <dbReference type="EMBL" id="KAG6947902.1"/>
    </source>
</evidence>
<reference evidence="1" key="1">
    <citation type="submission" date="2021-01" db="EMBL/GenBank/DDBJ databases">
        <title>Phytophthora aleatoria, a newly-described species from Pinus radiata is distinct from Phytophthora cactorum isolates based on comparative genomics.</title>
        <authorList>
            <person name="Mcdougal R."/>
            <person name="Panda P."/>
            <person name="Williams N."/>
            <person name="Studholme D.J."/>
        </authorList>
    </citation>
    <scope>NUCLEOTIDE SEQUENCE</scope>
    <source>
        <strain evidence="1">NZFS 4037</strain>
    </source>
</reference>
<organism evidence="1 2">
    <name type="scientific">Phytophthora aleatoria</name>
    <dbReference type="NCBI Taxonomy" id="2496075"/>
    <lineage>
        <taxon>Eukaryota</taxon>
        <taxon>Sar</taxon>
        <taxon>Stramenopiles</taxon>
        <taxon>Oomycota</taxon>
        <taxon>Peronosporomycetes</taxon>
        <taxon>Peronosporales</taxon>
        <taxon>Peronosporaceae</taxon>
        <taxon>Phytophthora</taxon>
    </lineage>
</organism>
<evidence type="ECO:0000313" key="2">
    <source>
        <dbReference type="Proteomes" id="UP000709295"/>
    </source>
</evidence>